<proteinExistence type="predicted"/>
<evidence type="ECO:0000259" key="9">
    <source>
        <dbReference type="PROSITE" id="PS50110"/>
    </source>
</evidence>
<evidence type="ECO:0000256" key="2">
    <source>
        <dbReference type="ARBA" id="ARBA00012438"/>
    </source>
</evidence>
<dbReference type="InterPro" id="IPR003661">
    <property type="entry name" value="HisK_dim/P_dom"/>
</dbReference>
<keyword evidence="7" id="KW-1133">Transmembrane helix</keyword>
<evidence type="ECO:0000313" key="10">
    <source>
        <dbReference type="EMBL" id="MDQ9172326.1"/>
    </source>
</evidence>
<evidence type="ECO:0000256" key="1">
    <source>
        <dbReference type="ARBA" id="ARBA00000085"/>
    </source>
</evidence>
<dbReference type="GO" id="GO:0005524">
    <property type="term" value="F:ATP binding"/>
    <property type="evidence" value="ECO:0007669"/>
    <property type="project" value="UniProtKB-KW"/>
</dbReference>
<dbReference type="CDD" id="cd00082">
    <property type="entry name" value="HisKA"/>
    <property type="match status" value="1"/>
</dbReference>
<feature type="transmembrane region" description="Helical" evidence="7">
    <location>
        <begin position="76"/>
        <end position="93"/>
    </location>
</feature>
<evidence type="ECO:0000256" key="5">
    <source>
        <dbReference type="ARBA" id="ARBA00022777"/>
    </source>
</evidence>
<dbReference type="PROSITE" id="PS50109">
    <property type="entry name" value="HIS_KIN"/>
    <property type="match status" value="1"/>
</dbReference>
<dbReference type="RefSeq" id="WP_338438360.1">
    <property type="nucleotide sequence ID" value="NZ_JAUYVH010000021.1"/>
</dbReference>
<dbReference type="PANTHER" id="PTHR43047:SF72">
    <property type="entry name" value="OSMOSENSING HISTIDINE PROTEIN KINASE SLN1"/>
    <property type="match status" value="1"/>
</dbReference>
<dbReference type="InterPro" id="IPR001789">
    <property type="entry name" value="Sig_transdc_resp-reg_receiver"/>
</dbReference>
<keyword evidence="4" id="KW-0808">Transferase</keyword>
<comment type="catalytic activity">
    <reaction evidence="1">
        <text>ATP + protein L-histidine = ADP + protein N-phospho-L-histidine.</text>
        <dbReference type="EC" id="2.7.13.3"/>
    </reaction>
</comment>
<sequence length="522" mass="58315">MITLIWGVIFLAIAAVGFFFVQRYPGHYVGRKLVMITIDISSTTFFMYRGGDVCAVMFPIYLWVTLGNGFRYGKNYLYISQALSLAGFAFLYFNVPYWNRSESILVFTMILVIIPLYATTLIGKLVNAVAHAEAANEAKSRFLSNMSHEIRTPLHGIIGIGELLSLRKYDAEYQKLCNALSKSARVLLQLVNDVLDIAKIESGKAEIKKAGFNLHALLRDTLDIFSHQAEEKKLETELLIDPQTNRYWIGDANHIQQVLVNLIGNAIKFTEVGTVTVRAALHERRDTECLIRFEVSDTGIGISEEFLPHLFERFSQACDSSHAKYRGTGLGTTIAKHLVEAMGGTIDVSSQAGRGSTFWFDLPLGFLDDTIIGKPEDDGQERLVSMFDEGHDYRKHLRILVAEDNPVNQMIIRLILEKAGFSCRIFSDGREAFEFLRNSPVDVAILDMQMPGMSGIEVRTAFKAANPEHGAPMFIMLSANVGNEDRELALKTGFTECLPKPLEAARLIQLLDTRAGDLQLAQ</sequence>
<evidence type="ECO:0000256" key="3">
    <source>
        <dbReference type="ARBA" id="ARBA00022553"/>
    </source>
</evidence>
<accession>A0ABU1BWE9</accession>
<dbReference type="EMBL" id="JAUYVH010000021">
    <property type="protein sequence ID" value="MDQ9172326.1"/>
    <property type="molecule type" value="Genomic_DNA"/>
</dbReference>
<dbReference type="EC" id="2.7.13.3" evidence="2"/>
<dbReference type="Gene3D" id="3.30.565.10">
    <property type="entry name" value="Histidine kinase-like ATPase, C-terminal domain"/>
    <property type="match status" value="1"/>
</dbReference>
<dbReference type="SUPFAM" id="SSF52172">
    <property type="entry name" value="CheY-like"/>
    <property type="match status" value="1"/>
</dbReference>
<dbReference type="CDD" id="cd16922">
    <property type="entry name" value="HATPase_EvgS-ArcB-TorS-like"/>
    <property type="match status" value="1"/>
</dbReference>
<dbReference type="Proteomes" id="UP001225596">
    <property type="component" value="Unassembled WGS sequence"/>
</dbReference>
<dbReference type="InterPro" id="IPR036097">
    <property type="entry name" value="HisK_dim/P_sf"/>
</dbReference>
<keyword evidence="11" id="KW-1185">Reference proteome</keyword>
<keyword evidence="7" id="KW-0472">Membrane</keyword>
<feature type="domain" description="Histidine kinase" evidence="8">
    <location>
        <begin position="145"/>
        <end position="366"/>
    </location>
</feature>
<dbReference type="InterPro" id="IPR004358">
    <property type="entry name" value="Sig_transdc_His_kin-like_C"/>
</dbReference>
<feature type="transmembrane region" description="Helical" evidence="7">
    <location>
        <begin position="6"/>
        <end position="24"/>
    </location>
</feature>
<feature type="domain" description="Response regulatory" evidence="9">
    <location>
        <begin position="398"/>
        <end position="515"/>
    </location>
</feature>
<dbReference type="PRINTS" id="PR00344">
    <property type="entry name" value="BCTRLSENSOR"/>
</dbReference>
<dbReference type="Pfam" id="PF02518">
    <property type="entry name" value="HATPase_c"/>
    <property type="match status" value="1"/>
</dbReference>
<dbReference type="CDD" id="cd17546">
    <property type="entry name" value="REC_hyHK_CKI1_RcsC-like"/>
    <property type="match status" value="1"/>
</dbReference>
<name>A0ABU1BWE9_9BURK</name>
<comment type="caution">
    <text evidence="10">The sequence shown here is derived from an EMBL/GenBank/DDBJ whole genome shotgun (WGS) entry which is preliminary data.</text>
</comment>
<evidence type="ECO:0000313" key="11">
    <source>
        <dbReference type="Proteomes" id="UP001225596"/>
    </source>
</evidence>
<keyword evidence="10" id="KW-0547">Nucleotide-binding</keyword>
<dbReference type="InterPro" id="IPR003594">
    <property type="entry name" value="HATPase_dom"/>
</dbReference>
<dbReference type="InterPro" id="IPR036890">
    <property type="entry name" value="HATPase_C_sf"/>
</dbReference>
<dbReference type="SMART" id="SM00387">
    <property type="entry name" value="HATPase_c"/>
    <property type="match status" value="1"/>
</dbReference>
<dbReference type="SMART" id="SM00388">
    <property type="entry name" value="HisKA"/>
    <property type="match status" value="1"/>
</dbReference>
<dbReference type="Pfam" id="PF00512">
    <property type="entry name" value="HisKA"/>
    <property type="match status" value="1"/>
</dbReference>
<keyword evidence="3 6" id="KW-0597">Phosphoprotein</keyword>
<gene>
    <name evidence="10" type="ORF">Q8A64_18120</name>
</gene>
<dbReference type="PROSITE" id="PS50110">
    <property type="entry name" value="RESPONSE_REGULATORY"/>
    <property type="match status" value="1"/>
</dbReference>
<dbReference type="SMART" id="SM00448">
    <property type="entry name" value="REC"/>
    <property type="match status" value="1"/>
</dbReference>
<organism evidence="10 11">
    <name type="scientific">Keguizhuia sedimenti</name>
    <dbReference type="NCBI Taxonomy" id="3064264"/>
    <lineage>
        <taxon>Bacteria</taxon>
        <taxon>Pseudomonadati</taxon>
        <taxon>Pseudomonadota</taxon>
        <taxon>Betaproteobacteria</taxon>
        <taxon>Burkholderiales</taxon>
        <taxon>Oxalobacteraceae</taxon>
        <taxon>Keguizhuia</taxon>
    </lineage>
</organism>
<keyword evidence="5" id="KW-0418">Kinase</keyword>
<dbReference type="Pfam" id="PF00072">
    <property type="entry name" value="Response_reg"/>
    <property type="match status" value="1"/>
</dbReference>
<keyword evidence="7" id="KW-0812">Transmembrane</keyword>
<keyword evidence="10" id="KW-0067">ATP-binding</keyword>
<reference evidence="10 11" key="1">
    <citation type="submission" date="2023-08" db="EMBL/GenBank/DDBJ databases">
        <title>Oxalobacteraceae gen .nov., isolated from river sludge outside the plant.</title>
        <authorList>
            <person name="Zhao S.Y."/>
        </authorList>
    </citation>
    <scope>NUCLEOTIDE SEQUENCE [LARGE SCALE GENOMIC DNA]</scope>
    <source>
        <strain evidence="10 11">R-40</strain>
    </source>
</reference>
<evidence type="ECO:0000256" key="7">
    <source>
        <dbReference type="SAM" id="Phobius"/>
    </source>
</evidence>
<dbReference type="InterPro" id="IPR011006">
    <property type="entry name" value="CheY-like_superfamily"/>
</dbReference>
<dbReference type="Gene3D" id="3.40.50.2300">
    <property type="match status" value="1"/>
</dbReference>
<dbReference type="Gene3D" id="1.10.287.130">
    <property type="match status" value="1"/>
</dbReference>
<feature type="transmembrane region" description="Helical" evidence="7">
    <location>
        <begin position="105"/>
        <end position="126"/>
    </location>
</feature>
<evidence type="ECO:0000256" key="6">
    <source>
        <dbReference type="PROSITE-ProRule" id="PRU00169"/>
    </source>
</evidence>
<feature type="modified residue" description="4-aspartylphosphate" evidence="6">
    <location>
        <position position="447"/>
    </location>
</feature>
<dbReference type="SUPFAM" id="SSF55874">
    <property type="entry name" value="ATPase domain of HSP90 chaperone/DNA topoisomerase II/histidine kinase"/>
    <property type="match status" value="1"/>
</dbReference>
<dbReference type="SUPFAM" id="SSF47384">
    <property type="entry name" value="Homodimeric domain of signal transducing histidine kinase"/>
    <property type="match status" value="1"/>
</dbReference>
<evidence type="ECO:0000259" key="8">
    <source>
        <dbReference type="PROSITE" id="PS50109"/>
    </source>
</evidence>
<dbReference type="PANTHER" id="PTHR43047">
    <property type="entry name" value="TWO-COMPONENT HISTIDINE PROTEIN KINASE"/>
    <property type="match status" value="1"/>
</dbReference>
<feature type="transmembrane region" description="Helical" evidence="7">
    <location>
        <begin position="45"/>
        <end position="64"/>
    </location>
</feature>
<dbReference type="InterPro" id="IPR005467">
    <property type="entry name" value="His_kinase_dom"/>
</dbReference>
<protein>
    <recommendedName>
        <fullName evidence="2">histidine kinase</fullName>
        <ecNumber evidence="2">2.7.13.3</ecNumber>
    </recommendedName>
</protein>
<evidence type="ECO:0000256" key="4">
    <source>
        <dbReference type="ARBA" id="ARBA00022679"/>
    </source>
</evidence>